<dbReference type="Gene3D" id="1.10.1220.10">
    <property type="entry name" value="Met repressor-like"/>
    <property type="match status" value="1"/>
</dbReference>
<evidence type="ECO:0000313" key="2">
    <source>
        <dbReference type="Proteomes" id="UP000661435"/>
    </source>
</evidence>
<dbReference type="InterPro" id="IPR010985">
    <property type="entry name" value="Ribbon_hlx_hlx"/>
</dbReference>
<sequence length="59" mass="6795">MAVSKAQQKAVGKYEKENYDKVLLRLQKGSRDKIKAHAQQKGMSLNAYIVDLIEKDMER</sequence>
<comment type="caution">
    <text evidence="1">The sequence shown here is derived from an EMBL/GenBank/DDBJ whole genome shotgun (WGS) entry which is preliminary data.</text>
</comment>
<dbReference type="EMBL" id="JACOPP010000001">
    <property type="protein sequence ID" value="MBC5732344.1"/>
    <property type="molecule type" value="Genomic_DNA"/>
</dbReference>
<dbReference type="InterPro" id="IPR013321">
    <property type="entry name" value="Arc_rbn_hlx_hlx"/>
</dbReference>
<dbReference type="Proteomes" id="UP000661435">
    <property type="component" value="Unassembled WGS sequence"/>
</dbReference>
<evidence type="ECO:0008006" key="3">
    <source>
        <dbReference type="Google" id="ProtNLM"/>
    </source>
</evidence>
<dbReference type="GO" id="GO:0006355">
    <property type="term" value="P:regulation of DNA-templated transcription"/>
    <property type="evidence" value="ECO:0007669"/>
    <property type="project" value="InterPro"/>
</dbReference>
<accession>A0A8J6JCU8</accession>
<dbReference type="RefSeq" id="WP_186906243.1">
    <property type="nucleotide sequence ID" value="NZ_JACOPP010000001.1"/>
</dbReference>
<proteinExistence type="predicted"/>
<name>A0A8J6JCU8_9FIRM</name>
<evidence type="ECO:0000313" key="1">
    <source>
        <dbReference type="EMBL" id="MBC5732344.1"/>
    </source>
</evidence>
<organism evidence="1 2">
    <name type="scientific">Lawsonibacter hominis</name>
    <dbReference type="NCBI Taxonomy" id="2763053"/>
    <lineage>
        <taxon>Bacteria</taxon>
        <taxon>Bacillati</taxon>
        <taxon>Bacillota</taxon>
        <taxon>Clostridia</taxon>
        <taxon>Eubacteriales</taxon>
        <taxon>Oscillospiraceae</taxon>
        <taxon>Lawsonibacter</taxon>
    </lineage>
</organism>
<keyword evidence="2" id="KW-1185">Reference proteome</keyword>
<reference evidence="1" key="1">
    <citation type="submission" date="2020-08" db="EMBL/GenBank/DDBJ databases">
        <title>Genome public.</title>
        <authorList>
            <person name="Liu C."/>
            <person name="Sun Q."/>
        </authorList>
    </citation>
    <scope>NUCLEOTIDE SEQUENCE</scope>
    <source>
        <strain evidence="1">NSJ-51</strain>
    </source>
</reference>
<dbReference type="AlphaFoldDB" id="A0A8J6JCU8"/>
<protein>
    <recommendedName>
        <fullName evidence="3">Antitoxin</fullName>
    </recommendedName>
</protein>
<dbReference type="SUPFAM" id="SSF47598">
    <property type="entry name" value="Ribbon-helix-helix"/>
    <property type="match status" value="1"/>
</dbReference>
<gene>
    <name evidence="1" type="ORF">H8S57_01210</name>
</gene>